<evidence type="ECO:0000313" key="8">
    <source>
        <dbReference type="EMBL" id="TET47985.1"/>
    </source>
</evidence>
<sequence length="191" mass="20945">MIHYLKGKLVAKSPTFVIVEVGGLGYRVNFPLSSYQALPPEGSTVSLYTHLHLRDDGISLYGFLKEEEKDFFLLLTSLSKVGPKSALRMLSSLSLPEFKKAVKAGDLNALVRIPGIGRKTAQRIVLELKDKIEAEEPQGSGKEVLTKDAVAALTSLGYTRSEADKAVRTALSSVREEMDLPELIKEALRCI</sequence>
<dbReference type="InterPro" id="IPR011114">
    <property type="entry name" value="RuvA_C"/>
</dbReference>
<keyword evidence="1 6" id="KW-0963">Cytoplasm</keyword>
<feature type="region of interest" description="Domain III" evidence="6">
    <location>
        <begin position="147"/>
        <end position="191"/>
    </location>
</feature>
<dbReference type="SMART" id="SM00278">
    <property type="entry name" value="HhH1"/>
    <property type="match status" value="2"/>
</dbReference>
<protein>
    <recommendedName>
        <fullName evidence="6">Holliday junction branch migration complex subunit RuvA</fullName>
    </recommendedName>
</protein>
<comment type="caution">
    <text evidence="8">The sequence shown here is derived from an EMBL/GenBank/DDBJ whole genome shotgun (WGS) entry which is preliminary data.</text>
</comment>
<dbReference type="InterPro" id="IPR036267">
    <property type="entry name" value="RuvA_C_sf"/>
</dbReference>
<comment type="similarity">
    <text evidence="6">Belongs to the RuvA family.</text>
</comment>
<evidence type="ECO:0000256" key="4">
    <source>
        <dbReference type="ARBA" id="ARBA00023172"/>
    </source>
</evidence>
<comment type="domain">
    <text evidence="6">Has three domains with a flexible linker between the domains II and III and assumes an 'L' shape. Domain III is highly mobile and contacts RuvB.</text>
</comment>
<feature type="domain" description="Helix-hairpin-helix DNA-binding motif class 1" evidence="7">
    <location>
        <begin position="73"/>
        <end position="92"/>
    </location>
</feature>
<evidence type="ECO:0000259" key="7">
    <source>
        <dbReference type="SMART" id="SM00278"/>
    </source>
</evidence>
<keyword evidence="5 6" id="KW-0234">DNA repair</keyword>
<dbReference type="CDD" id="cd14332">
    <property type="entry name" value="UBA_RuvA_C"/>
    <property type="match status" value="1"/>
</dbReference>
<organism evidence="8 9">
    <name type="scientific">Aerophobetes bacterium</name>
    <dbReference type="NCBI Taxonomy" id="2030807"/>
    <lineage>
        <taxon>Bacteria</taxon>
        <taxon>Candidatus Aerophobota</taxon>
    </lineage>
</organism>
<evidence type="ECO:0000256" key="2">
    <source>
        <dbReference type="ARBA" id="ARBA00022763"/>
    </source>
</evidence>
<keyword evidence="2 6" id="KW-0227">DNA damage</keyword>
<feature type="region of interest" description="Domain I" evidence="6">
    <location>
        <begin position="1"/>
        <end position="64"/>
    </location>
</feature>
<dbReference type="GO" id="GO:0009378">
    <property type="term" value="F:four-way junction helicase activity"/>
    <property type="evidence" value="ECO:0007669"/>
    <property type="project" value="InterPro"/>
</dbReference>
<dbReference type="InterPro" id="IPR000085">
    <property type="entry name" value="RuvA"/>
</dbReference>
<dbReference type="GO" id="GO:0048476">
    <property type="term" value="C:Holliday junction resolvase complex"/>
    <property type="evidence" value="ECO:0007669"/>
    <property type="project" value="UniProtKB-UniRule"/>
</dbReference>
<dbReference type="Gene3D" id="2.40.50.140">
    <property type="entry name" value="Nucleic acid-binding proteins"/>
    <property type="match status" value="1"/>
</dbReference>
<evidence type="ECO:0000256" key="3">
    <source>
        <dbReference type="ARBA" id="ARBA00023125"/>
    </source>
</evidence>
<dbReference type="Gene3D" id="1.10.150.20">
    <property type="entry name" value="5' to 3' exonuclease, C-terminal subdomain"/>
    <property type="match status" value="1"/>
</dbReference>
<dbReference type="GO" id="GO:0009379">
    <property type="term" value="C:Holliday junction helicase complex"/>
    <property type="evidence" value="ECO:0007669"/>
    <property type="project" value="InterPro"/>
</dbReference>
<dbReference type="SUPFAM" id="SSF50249">
    <property type="entry name" value="Nucleic acid-binding proteins"/>
    <property type="match status" value="1"/>
</dbReference>
<dbReference type="GO" id="GO:0006310">
    <property type="term" value="P:DNA recombination"/>
    <property type="evidence" value="ECO:0007669"/>
    <property type="project" value="UniProtKB-UniRule"/>
</dbReference>
<dbReference type="Pfam" id="PF14520">
    <property type="entry name" value="HHH_5"/>
    <property type="match status" value="1"/>
</dbReference>
<dbReference type="InterPro" id="IPR010994">
    <property type="entry name" value="RuvA_2-like"/>
</dbReference>
<dbReference type="HAMAP" id="MF_00031">
    <property type="entry name" value="DNA_HJ_migration_RuvA"/>
    <property type="match status" value="1"/>
</dbReference>
<gene>
    <name evidence="6 8" type="primary">ruvA</name>
    <name evidence="8" type="ORF">E3J59_01315</name>
</gene>
<comment type="subcellular location">
    <subcellularLocation>
        <location evidence="6">Cytoplasm</location>
    </subcellularLocation>
</comment>
<dbReference type="GO" id="GO:0006281">
    <property type="term" value="P:DNA repair"/>
    <property type="evidence" value="ECO:0007669"/>
    <property type="project" value="UniProtKB-UniRule"/>
</dbReference>
<name>A0A523UZM5_UNCAE</name>
<evidence type="ECO:0000256" key="5">
    <source>
        <dbReference type="ARBA" id="ARBA00023204"/>
    </source>
</evidence>
<reference evidence="8 9" key="1">
    <citation type="submission" date="2019-03" db="EMBL/GenBank/DDBJ databases">
        <title>Metabolic potential of uncultured bacteria and archaea associated with petroleum seepage in deep-sea sediments.</title>
        <authorList>
            <person name="Dong X."/>
            <person name="Hubert C."/>
        </authorList>
    </citation>
    <scope>NUCLEOTIDE SEQUENCE [LARGE SCALE GENOMIC DNA]</scope>
    <source>
        <strain evidence="8">E29_bin78</strain>
    </source>
</reference>
<dbReference type="NCBIfam" id="TIGR00084">
    <property type="entry name" value="ruvA"/>
    <property type="match status" value="1"/>
</dbReference>
<dbReference type="AlphaFoldDB" id="A0A523UZM5"/>
<evidence type="ECO:0000256" key="6">
    <source>
        <dbReference type="HAMAP-Rule" id="MF_00031"/>
    </source>
</evidence>
<dbReference type="InterPro" id="IPR012340">
    <property type="entry name" value="NA-bd_OB-fold"/>
</dbReference>
<dbReference type="SUPFAM" id="SSF47781">
    <property type="entry name" value="RuvA domain 2-like"/>
    <property type="match status" value="1"/>
</dbReference>
<comment type="subunit">
    <text evidence="6">Homotetramer. Forms an RuvA(8)-RuvB(12)-Holliday junction (HJ) complex. HJ DNA is sandwiched between 2 RuvA tetramers; dsDNA enters through RuvA and exits via RuvB. An RuvB hexamer assembles on each DNA strand where it exits the tetramer. Each RuvB hexamer is contacted by two RuvA subunits (via domain III) on 2 adjacent RuvB subunits; this complex drives branch migration. In the full resolvosome a probable DNA-RuvA(4)-RuvB(12)-RuvC(2) complex forms which resolves the HJ.</text>
</comment>
<dbReference type="Pfam" id="PF07499">
    <property type="entry name" value="RuvA_C"/>
    <property type="match status" value="1"/>
</dbReference>
<dbReference type="InterPro" id="IPR013849">
    <property type="entry name" value="DNA_helicase_Holl-junc_RuvA_I"/>
</dbReference>
<dbReference type="Proteomes" id="UP000320679">
    <property type="component" value="Unassembled WGS sequence"/>
</dbReference>
<accession>A0A523UZM5</accession>
<comment type="function">
    <text evidence="6">The RuvA-RuvB-RuvC complex processes Holliday junction (HJ) DNA during genetic recombination and DNA repair, while the RuvA-RuvB complex plays an important role in the rescue of blocked DNA replication forks via replication fork reversal (RFR). RuvA specifically binds to HJ cruciform DNA, conferring on it an open structure. The RuvB hexamer acts as an ATP-dependent pump, pulling dsDNA into and through the RuvAB complex. HJ branch migration allows RuvC to scan DNA until it finds its consensus sequence, where it cleaves and resolves the cruciform DNA.</text>
</comment>
<dbReference type="Gene3D" id="1.10.8.10">
    <property type="entry name" value="DNA helicase RuvA subunit, C-terminal domain"/>
    <property type="match status" value="1"/>
</dbReference>
<keyword evidence="3 6" id="KW-0238">DNA-binding</keyword>
<dbReference type="GO" id="GO:0000400">
    <property type="term" value="F:four-way junction DNA binding"/>
    <property type="evidence" value="ECO:0007669"/>
    <property type="project" value="UniProtKB-UniRule"/>
</dbReference>
<dbReference type="InterPro" id="IPR003583">
    <property type="entry name" value="Hlx-hairpin-Hlx_DNA-bd_motif"/>
</dbReference>
<dbReference type="GO" id="GO:0005737">
    <property type="term" value="C:cytoplasm"/>
    <property type="evidence" value="ECO:0007669"/>
    <property type="project" value="UniProtKB-SubCell"/>
</dbReference>
<dbReference type="SUPFAM" id="SSF46929">
    <property type="entry name" value="DNA helicase RuvA subunit, C-terminal domain"/>
    <property type="match status" value="1"/>
</dbReference>
<feature type="domain" description="Helix-hairpin-helix DNA-binding motif class 1" evidence="7">
    <location>
        <begin position="108"/>
        <end position="127"/>
    </location>
</feature>
<dbReference type="Pfam" id="PF01330">
    <property type="entry name" value="RuvA_N"/>
    <property type="match status" value="1"/>
</dbReference>
<proteinExistence type="inferred from homology"/>
<dbReference type="GO" id="GO:0005524">
    <property type="term" value="F:ATP binding"/>
    <property type="evidence" value="ECO:0007669"/>
    <property type="project" value="InterPro"/>
</dbReference>
<keyword evidence="4 6" id="KW-0233">DNA recombination</keyword>
<comment type="caution">
    <text evidence="6">Lacks conserved residue(s) required for the propagation of feature annotation.</text>
</comment>
<evidence type="ECO:0000313" key="9">
    <source>
        <dbReference type="Proteomes" id="UP000320679"/>
    </source>
</evidence>
<evidence type="ECO:0000256" key="1">
    <source>
        <dbReference type="ARBA" id="ARBA00022490"/>
    </source>
</evidence>
<dbReference type="EMBL" id="SOJK01000061">
    <property type="protein sequence ID" value="TET47985.1"/>
    <property type="molecule type" value="Genomic_DNA"/>
</dbReference>